<reference evidence="1 2" key="1">
    <citation type="journal article" date="2019" name="Nat. Ecol. Evol.">
        <title>Megaphylogeny resolves global patterns of mushroom evolution.</title>
        <authorList>
            <person name="Varga T."/>
            <person name="Krizsan K."/>
            <person name="Foldi C."/>
            <person name="Dima B."/>
            <person name="Sanchez-Garcia M."/>
            <person name="Sanchez-Ramirez S."/>
            <person name="Szollosi G.J."/>
            <person name="Szarkandi J.G."/>
            <person name="Papp V."/>
            <person name="Albert L."/>
            <person name="Andreopoulos W."/>
            <person name="Angelini C."/>
            <person name="Antonin V."/>
            <person name="Barry K.W."/>
            <person name="Bougher N.L."/>
            <person name="Buchanan P."/>
            <person name="Buyck B."/>
            <person name="Bense V."/>
            <person name="Catcheside P."/>
            <person name="Chovatia M."/>
            <person name="Cooper J."/>
            <person name="Damon W."/>
            <person name="Desjardin D."/>
            <person name="Finy P."/>
            <person name="Geml J."/>
            <person name="Haridas S."/>
            <person name="Hughes K."/>
            <person name="Justo A."/>
            <person name="Karasinski D."/>
            <person name="Kautmanova I."/>
            <person name="Kiss B."/>
            <person name="Kocsube S."/>
            <person name="Kotiranta H."/>
            <person name="LaButti K.M."/>
            <person name="Lechner B.E."/>
            <person name="Liimatainen K."/>
            <person name="Lipzen A."/>
            <person name="Lukacs Z."/>
            <person name="Mihaltcheva S."/>
            <person name="Morgado L.N."/>
            <person name="Niskanen T."/>
            <person name="Noordeloos M.E."/>
            <person name="Ohm R.A."/>
            <person name="Ortiz-Santana B."/>
            <person name="Ovrebo C."/>
            <person name="Racz N."/>
            <person name="Riley R."/>
            <person name="Savchenko A."/>
            <person name="Shiryaev A."/>
            <person name="Soop K."/>
            <person name="Spirin V."/>
            <person name="Szebenyi C."/>
            <person name="Tomsovsky M."/>
            <person name="Tulloss R.E."/>
            <person name="Uehling J."/>
            <person name="Grigoriev I.V."/>
            <person name="Vagvolgyi C."/>
            <person name="Papp T."/>
            <person name="Martin F.M."/>
            <person name="Miettinen O."/>
            <person name="Hibbett D.S."/>
            <person name="Nagy L.G."/>
        </authorList>
    </citation>
    <scope>NUCLEOTIDE SEQUENCE [LARGE SCALE GENOMIC DNA]</scope>
    <source>
        <strain evidence="1 2">CBS 962.96</strain>
    </source>
</reference>
<dbReference type="OrthoDB" id="2669721at2759"/>
<accession>A0A4S8KTT0</accession>
<name>A0A4S8KTT0_DENBC</name>
<proteinExistence type="predicted"/>
<feature type="non-terminal residue" evidence="1">
    <location>
        <position position="1"/>
    </location>
</feature>
<dbReference type="AlphaFoldDB" id="A0A4S8KTT0"/>
<sequence>CRWKEDLKSTNNIRMARNVKIQLAGKTEFVEIHFFISFGVGGNKFNLAVGSFYGPAHQELLRQSSGAYYSVQHFRDV</sequence>
<organism evidence="1 2">
    <name type="scientific">Dendrothele bispora (strain CBS 962.96)</name>
    <dbReference type="NCBI Taxonomy" id="1314807"/>
    <lineage>
        <taxon>Eukaryota</taxon>
        <taxon>Fungi</taxon>
        <taxon>Dikarya</taxon>
        <taxon>Basidiomycota</taxon>
        <taxon>Agaricomycotina</taxon>
        <taxon>Agaricomycetes</taxon>
        <taxon>Agaricomycetidae</taxon>
        <taxon>Agaricales</taxon>
        <taxon>Agaricales incertae sedis</taxon>
        <taxon>Dendrothele</taxon>
    </lineage>
</organism>
<keyword evidence="2" id="KW-1185">Reference proteome</keyword>
<gene>
    <name evidence="1" type="ORF">K435DRAFT_884515</name>
</gene>
<dbReference type="Proteomes" id="UP000297245">
    <property type="component" value="Unassembled WGS sequence"/>
</dbReference>
<evidence type="ECO:0000313" key="1">
    <source>
        <dbReference type="EMBL" id="THU79229.1"/>
    </source>
</evidence>
<protein>
    <submittedName>
        <fullName evidence="1">Uncharacterized protein</fullName>
    </submittedName>
</protein>
<dbReference type="EMBL" id="ML180056">
    <property type="protein sequence ID" value="THU79229.1"/>
    <property type="molecule type" value="Genomic_DNA"/>
</dbReference>
<evidence type="ECO:0000313" key="2">
    <source>
        <dbReference type="Proteomes" id="UP000297245"/>
    </source>
</evidence>